<dbReference type="AlphaFoldDB" id="A0A1H7S366"/>
<reference evidence="1 2" key="1">
    <citation type="submission" date="2016-10" db="EMBL/GenBank/DDBJ databases">
        <authorList>
            <person name="de Groot N.N."/>
        </authorList>
    </citation>
    <scope>NUCLEOTIDE SEQUENCE [LARGE SCALE GENOMIC DNA]</scope>
    <source>
        <strain evidence="1 2">JCM 19513</strain>
    </source>
</reference>
<proteinExistence type="predicted"/>
<evidence type="ECO:0000313" key="1">
    <source>
        <dbReference type="EMBL" id="SEL67032.1"/>
    </source>
</evidence>
<name>A0A1H7S366_9GAMM</name>
<dbReference type="Pfam" id="PF08238">
    <property type="entry name" value="Sel1"/>
    <property type="match status" value="2"/>
</dbReference>
<dbReference type="STRING" id="1429083.GCA_001885685_00183"/>
<dbReference type="Proteomes" id="UP000185766">
    <property type="component" value="Unassembled WGS sequence"/>
</dbReference>
<dbReference type="PANTHER" id="PTHR45011:SF1">
    <property type="entry name" value="DAP3-BINDING CELL DEATH ENHANCER 1"/>
    <property type="match status" value="1"/>
</dbReference>
<dbReference type="InterPro" id="IPR006597">
    <property type="entry name" value="Sel1-like"/>
</dbReference>
<organism evidence="1 2">
    <name type="scientific">Atopomonas hussainii</name>
    <dbReference type="NCBI Taxonomy" id="1429083"/>
    <lineage>
        <taxon>Bacteria</taxon>
        <taxon>Pseudomonadati</taxon>
        <taxon>Pseudomonadota</taxon>
        <taxon>Gammaproteobacteria</taxon>
        <taxon>Pseudomonadales</taxon>
        <taxon>Pseudomonadaceae</taxon>
        <taxon>Atopomonas</taxon>
    </lineage>
</organism>
<dbReference type="SMART" id="SM00671">
    <property type="entry name" value="SEL1"/>
    <property type="match status" value="2"/>
</dbReference>
<protein>
    <submittedName>
        <fullName evidence="1">Sel1 repeat-containing protein</fullName>
    </submittedName>
</protein>
<evidence type="ECO:0000313" key="2">
    <source>
        <dbReference type="Proteomes" id="UP000185766"/>
    </source>
</evidence>
<accession>A0A1H7S366</accession>
<dbReference type="EMBL" id="FOAS01000017">
    <property type="protein sequence ID" value="SEL67032.1"/>
    <property type="molecule type" value="Genomic_DNA"/>
</dbReference>
<dbReference type="SUPFAM" id="SSF81901">
    <property type="entry name" value="HCP-like"/>
    <property type="match status" value="1"/>
</dbReference>
<gene>
    <name evidence="1" type="ORF">SAMN05216214_11715</name>
</gene>
<dbReference type="InterPro" id="IPR052748">
    <property type="entry name" value="ISR_Activator"/>
</dbReference>
<dbReference type="Gene3D" id="1.25.40.10">
    <property type="entry name" value="Tetratricopeptide repeat domain"/>
    <property type="match status" value="1"/>
</dbReference>
<keyword evidence="2" id="KW-1185">Reference proteome</keyword>
<sequence length="146" mass="15861">MKSTDVIAKASKAPLRFQVSMTCARWLLDHPRLGQGLPAQRLASQLLKRPARLGMTEAQSRLGDLLSTAGCSGRDRLAGIAMLRDAAQHGDTDAQFRLGVLLLNGNAEQAVDVLQARHWLEAASQQGHEQAQSLLLSLQAQRVTSR</sequence>
<dbReference type="InterPro" id="IPR011990">
    <property type="entry name" value="TPR-like_helical_dom_sf"/>
</dbReference>
<dbReference type="PANTHER" id="PTHR45011">
    <property type="entry name" value="DAP3-BINDING CELL DEATH ENHANCER 1"/>
    <property type="match status" value="1"/>
</dbReference>